<name>A0A847HBN7_9CORY</name>
<comment type="subcellular location">
    <subcellularLocation>
        <location evidence="1">Membrane</location>
        <topology evidence="1">Lipid-anchor</topology>
    </subcellularLocation>
</comment>
<dbReference type="Pfam" id="PF03180">
    <property type="entry name" value="Lipoprotein_9"/>
    <property type="match status" value="1"/>
</dbReference>
<organism evidence="8 9">
    <name type="scientific">Corynebacterium marinum</name>
    <dbReference type="NCBI Taxonomy" id="349751"/>
    <lineage>
        <taxon>Bacteria</taxon>
        <taxon>Bacillati</taxon>
        <taxon>Actinomycetota</taxon>
        <taxon>Actinomycetes</taxon>
        <taxon>Mycobacteriales</taxon>
        <taxon>Corynebacteriaceae</taxon>
        <taxon>Corynebacterium</taxon>
    </lineage>
</organism>
<keyword evidence="3 7" id="KW-0732">Signal</keyword>
<dbReference type="PROSITE" id="PS51257">
    <property type="entry name" value="PROKAR_LIPOPROTEIN"/>
    <property type="match status" value="1"/>
</dbReference>
<dbReference type="Proteomes" id="UP000523614">
    <property type="component" value="Unassembled WGS sequence"/>
</dbReference>
<feature type="chain" id="PRO_5032785740" evidence="7">
    <location>
        <begin position="28"/>
        <end position="276"/>
    </location>
</feature>
<accession>A0A847HBN7</accession>
<evidence type="ECO:0000256" key="2">
    <source>
        <dbReference type="ARBA" id="ARBA00008973"/>
    </source>
</evidence>
<dbReference type="PANTHER" id="PTHR30429">
    <property type="entry name" value="D-METHIONINE-BINDING LIPOPROTEIN METQ"/>
    <property type="match status" value="1"/>
</dbReference>
<dbReference type="Gene3D" id="3.40.190.10">
    <property type="entry name" value="Periplasmic binding protein-like II"/>
    <property type="match status" value="2"/>
</dbReference>
<gene>
    <name evidence="8" type="ORF">GX570_05470</name>
</gene>
<keyword evidence="6" id="KW-0449">Lipoprotein</keyword>
<evidence type="ECO:0000313" key="8">
    <source>
        <dbReference type="EMBL" id="NLF90776.1"/>
    </source>
</evidence>
<evidence type="ECO:0000256" key="3">
    <source>
        <dbReference type="ARBA" id="ARBA00022729"/>
    </source>
</evidence>
<evidence type="ECO:0000256" key="7">
    <source>
        <dbReference type="SAM" id="SignalP"/>
    </source>
</evidence>
<keyword evidence="4" id="KW-0472">Membrane</keyword>
<keyword evidence="5" id="KW-0564">Palmitate</keyword>
<dbReference type="AlphaFoldDB" id="A0A847HBN7"/>
<dbReference type="SUPFAM" id="SSF53850">
    <property type="entry name" value="Periplasmic binding protein-like II"/>
    <property type="match status" value="1"/>
</dbReference>
<sequence length="276" mass="29210">MRHRTVTLALALVTGSGLLVSCSSASADADGPLGVLASSTPHAEILEWVDERDDAFELDISIVTGGPEANAALANGSIPVNFFQHEPYLRDWQDQTGQTGVEVLAPIHIEPISLYSQQYPDIADIPDGATVVLPRSASNFARGLLLLQDHGLLTLDAQLDSRAVSQITLDSIADNPRNLEFTPVEDELVTRSLDDPKVAAAVINSNYALEAGYDPAADGLIAESPTGNPYANILVAASESADDPRVVALTEALTSAETADWIRERFGSAVVPVNGE</sequence>
<evidence type="ECO:0000256" key="4">
    <source>
        <dbReference type="ARBA" id="ARBA00023136"/>
    </source>
</evidence>
<dbReference type="InterPro" id="IPR004872">
    <property type="entry name" value="Lipoprotein_NlpA"/>
</dbReference>
<evidence type="ECO:0000256" key="1">
    <source>
        <dbReference type="ARBA" id="ARBA00004635"/>
    </source>
</evidence>
<evidence type="ECO:0000313" key="9">
    <source>
        <dbReference type="Proteomes" id="UP000523614"/>
    </source>
</evidence>
<comment type="similarity">
    <text evidence="2">Belongs to the NlpA lipoprotein family.</text>
</comment>
<feature type="signal peptide" evidence="7">
    <location>
        <begin position="1"/>
        <end position="27"/>
    </location>
</feature>
<reference evidence="8 9" key="1">
    <citation type="journal article" date="2020" name="Biotechnol. Biofuels">
        <title>New insights from the biogas microbiome by comprehensive genome-resolved metagenomics of nearly 1600 species originating from multiple anaerobic digesters.</title>
        <authorList>
            <person name="Campanaro S."/>
            <person name="Treu L."/>
            <person name="Rodriguez-R L.M."/>
            <person name="Kovalovszki A."/>
            <person name="Ziels R.M."/>
            <person name="Maus I."/>
            <person name="Zhu X."/>
            <person name="Kougias P.G."/>
            <person name="Basile A."/>
            <person name="Luo G."/>
            <person name="Schluter A."/>
            <person name="Konstantinidis K.T."/>
            <person name="Angelidaki I."/>
        </authorList>
    </citation>
    <scope>NUCLEOTIDE SEQUENCE [LARGE SCALE GENOMIC DNA]</scope>
    <source>
        <strain evidence="8">AS06rmzACSIP_235</strain>
    </source>
</reference>
<comment type="caution">
    <text evidence="8">The sequence shown here is derived from an EMBL/GenBank/DDBJ whole genome shotgun (WGS) entry which is preliminary data.</text>
</comment>
<dbReference type="PANTHER" id="PTHR30429:SF0">
    <property type="entry name" value="METHIONINE-BINDING LIPOPROTEIN METQ"/>
    <property type="match status" value="1"/>
</dbReference>
<protein>
    <submittedName>
        <fullName evidence="8">ABC transporter substrate-binding protein</fullName>
    </submittedName>
</protein>
<evidence type="ECO:0000256" key="6">
    <source>
        <dbReference type="ARBA" id="ARBA00023288"/>
    </source>
</evidence>
<proteinExistence type="inferred from homology"/>
<dbReference type="EMBL" id="JAAYYP010000181">
    <property type="protein sequence ID" value="NLF90776.1"/>
    <property type="molecule type" value="Genomic_DNA"/>
</dbReference>
<dbReference type="GO" id="GO:0016020">
    <property type="term" value="C:membrane"/>
    <property type="evidence" value="ECO:0007669"/>
    <property type="project" value="UniProtKB-SubCell"/>
</dbReference>
<evidence type="ECO:0000256" key="5">
    <source>
        <dbReference type="ARBA" id="ARBA00023139"/>
    </source>
</evidence>